<dbReference type="Gene3D" id="1.20.1540.10">
    <property type="entry name" value="Rhomboid-like"/>
    <property type="match status" value="1"/>
</dbReference>
<dbReference type="InterPro" id="IPR035952">
    <property type="entry name" value="Rhomboid-like_sf"/>
</dbReference>
<feature type="transmembrane region" description="Helical" evidence="5">
    <location>
        <begin position="123"/>
        <end position="140"/>
    </location>
</feature>
<dbReference type="InterPro" id="IPR023826">
    <property type="entry name" value="Rhom-like_SP_proteobac"/>
</dbReference>
<evidence type="ECO:0000313" key="8">
    <source>
        <dbReference type="Proteomes" id="UP000246964"/>
    </source>
</evidence>
<dbReference type="Pfam" id="PF01694">
    <property type="entry name" value="Rhomboid"/>
    <property type="match status" value="1"/>
</dbReference>
<name>A0A317Q9W2_9GAMM</name>
<evidence type="ECO:0000313" key="7">
    <source>
        <dbReference type="EMBL" id="PWW15054.1"/>
    </source>
</evidence>
<dbReference type="GO" id="GO:0004252">
    <property type="term" value="F:serine-type endopeptidase activity"/>
    <property type="evidence" value="ECO:0007669"/>
    <property type="project" value="InterPro"/>
</dbReference>
<keyword evidence="8" id="KW-1185">Reference proteome</keyword>
<feature type="transmembrane region" description="Helical" evidence="5">
    <location>
        <begin position="21"/>
        <end position="38"/>
    </location>
</feature>
<protein>
    <submittedName>
        <fullName evidence="7">Rhomboid family GlyGly-CTERM serine protease</fullName>
    </submittedName>
</protein>
<proteinExistence type="predicted"/>
<feature type="domain" description="Peptidase S54 rhomboid" evidence="6">
    <location>
        <begin position="59"/>
        <end position="203"/>
    </location>
</feature>
<sequence>MSKSPPKTTLSALVLSERGQITISSLLLAVIMVWLHFYQQQQGSLLETFDFTQPLVWQEPWRLLTAHILHLDAQHAIYNAIGLLLLTLFFAGNFTLRSWFNALLIIAVVIAALVWLIGYPSRFVGFSAVLHGLLLLGVLLDWRQQDYRWSDWLNPIVLGLLGLKVLLEYSGLVQSKILLSIGDPQAVGILHACGLVGGLLAWHLHCRSLKALATMAESNQDK</sequence>
<feature type="transmembrane region" description="Helical" evidence="5">
    <location>
        <begin position="184"/>
        <end position="202"/>
    </location>
</feature>
<feature type="transmembrane region" description="Helical" evidence="5">
    <location>
        <begin position="99"/>
        <end position="117"/>
    </location>
</feature>
<comment type="subcellular location">
    <subcellularLocation>
        <location evidence="1">Membrane</location>
        <topology evidence="1">Multi-pass membrane protein</topology>
    </subcellularLocation>
</comment>
<reference evidence="7 8" key="1">
    <citation type="submission" date="2018-05" db="EMBL/GenBank/DDBJ databases">
        <title>Freshwater and sediment microbial communities from various areas in North America, analyzing microbe dynamics in response to fracking.</title>
        <authorList>
            <person name="Lamendella R."/>
        </authorList>
    </citation>
    <scope>NUCLEOTIDE SEQUENCE [LARGE SCALE GENOMIC DNA]</scope>
    <source>
        <strain evidence="7 8">125B1</strain>
    </source>
</reference>
<accession>A0A317Q9W2</accession>
<keyword evidence="7" id="KW-0645">Protease</keyword>
<dbReference type="NCBIfam" id="TIGR03902">
    <property type="entry name" value="rhom_GG_sort"/>
    <property type="match status" value="1"/>
</dbReference>
<dbReference type="GO" id="GO:0006508">
    <property type="term" value="P:proteolysis"/>
    <property type="evidence" value="ECO:0007669"/>
    <property type="project" value="UniProtKB-KW"/>
</dbReference>
<dbReference type="SUPFAM" id="SSF144091">
    <property type="entry name" value="Rhomboid-like"/>
    <property type="match status" value="1"/>
</dbReference>
<organism evidence="7 8">
    <name type="scientific">Pseudidiomarina maritima</name>
    <dbReference type="NCBI Taxonomy" id="519453"/>
    <lineage>
        <taxon>Bacteria</taxon>
        <taxon>Pseudomonadati</taxon>
        <taxon>Pseudomonadota</taxon>
        <taxon>Gammaproteobacteria</taxon>
        <taxon>Alteromonadales</taxon>
        <taxon>Idiomarinaceae</taxon>
        <taxon>Pseudidiomarina</taxon>
    </lineage>
</organism>
<evidence type="ECO:0000256" key="1">
    <source>
        <dbReference type="ARBA" id="ARBA00004141"/>
    </source>
</evidence>
<evidence type="ECO:0000256" key="4">
    <source>
        <dbReference type="ARBA" id="ARBA00023136"/>
    </source>
</evidence>
<dbReference type="Proteomes" id="UP000246964">
    <property type="component" value="Unassembled WGS sequence"/>
</dbReference>
<evidence type="ECO:0000256" key="2">
    <source>
        <dbReference type="ARBA" id="ARBA00022692"/>
    </source>
</evidence>
<dbReference type="AlphaFoldDB" id="A0A317Q9W2"/>
<dbReference type="InterPro" id="IPR022764">
    <property type="entry name" value="Peptidase_S54_rhomboid_dom"/>
</dbReference>
<keyword evidence="7" id="KW-0378">Hydrolase</keyword>
<dbReference type="RefSeq" id="WP_110075005.1">
    <property type="nucleotide sequence ID" value="NZ_QGTT01000002.1"/>
</dbReference>
<feature type="transmembrane region" description="Helical" evidence="5">
    <location>
        <begin position="152"/>
        <end position="172"/>
    </location>
</feature>
<dbReference type="EMBL" id="QGTT01000002">
    <property type="protein sequence ID" value="PWW15054.1"/>
    <property type="molecule type" value="Genomic_DNA"/>
</dbReference>
<evidence type="ECO:0000256" key="5">
    <source>
        <dbReference type="SAM" id="Phobius"/>
    </source>
</evidence>
<dbReference type="OrthoDB" id="196054at2"/>
<keyword evidence="3 5" id="KW-1133">Transmembrane helix</keyword>
<feature type="transmembrane region" description="Helical" evidence="5">
    <location>
        <begin position="76"/>
        <end position="92"/>
    </location>
</feature>
<keyword evidence="2 5" id="KW-0812">Transmembrane</keyword>
<evidence type="ECO:0000259" key="6">
    <source>
        <dbReference type="Pfam" id="PF01694"/>
    </source>
</evidence>
<gene>
    <name evidence="7" type="ORF">DET45_10252</name>
</gene>
<evidence type="ECO:0000256" key="3">
    <source>
        <dbReference type="ARBA" id="ARBA00022989"/>
    </source>
</evidence>
<comment type="caution">
    <text evidence="7">The sequence shown here is derived from an EMBL/GenBank/DDBJ whole genome shotgun (WGS) entry which is preliminary data.</text>
</comment>
<keyword evidence="4 5" id="KW-0472">Membrane</keyword>
<dbReference type="GO" id="GO:0016020">
    <property type="term" value="C:membrane"/>
    <property type="evidence" value="ECO:0007669"/>
    <property type="project" value="UniProtKB-SubCell"/>
</dbReference>